<comment type="caution">
    <text evidence="1">The sequence shown here is derived from an EMBL/GenBank/DDBJ whole genome shotgun (WGS) entry which is preliminary data.</text>
</comment>
<accession>A0A7Y8KXR8</accession>
<dbReference type="AlphaFoldDB" id="A0A7Y8KXR8"/>
<dbReference type="Proteomes" id="UP000545507">
    <property type="component" value="Unassembled WGS sequence"/>
</dbReference>
<dbReference type="RefSeq" id="WP_177136844.1">
    <property type="nucleotide sequence ID" value="NZ_VYGV01000016.1"/>
</dbReference>
<sequence>MASDLDTVRVLRALFNDMPQAPQGLTQLETVAWIQQAMSEFEGGETAYTIEHITRNSMLDLVLRMREDGPYQDDAAFDQVVEQISTPEGRKQFMDWCILARKSVDATARLLNRAKPAWSEPGPFFTADADEVARFVAGDVSGPGPLFSEYATRADVRGVGVFEQEPERVHEFDWGFVTEEPGAWNFYVAEVWRRGTVGYFERFLSAWLLETGAVPATGAVPPPVPFGLEVGHGIETFSALRLLTEGDMADPALRLWLGDVFISLMLPAMAGRALDPDYDFPLAVQPDA</sequence>
<dbReference type="EMBL" id="VYGV01000016">
    <property type="protein sequence ID" value="NWF46935.1"/>
    <property type="molecule type" value="Genomic_DNA"/>
</dbReference>
<protein>
    <submittedName>
        <fullName evidence="1">Uncharacterized protein</fullName>
    </submittedName>
</protein>
<reference evidence="1 2" key="1">
    <citation type="submission" date="2019-09" db="EMBL/GenBank/DDBJ databases">
        <title>Hydrogenophaga aromatica sp. nov., isolated from a para-xylene-degrading enrichment culture.</title>
        <authorList>
            <person name="Tancsics A."/>
            <person name="Banerjee S."/>
        </authorList>
    </citation>
    <scope>NUCLEOTIDE SEQUENCE [LARGE SCALE GENOMIC DNA]</scope>
    <source>
        <strain evidence="1 2">D2P1</strain>
    </source>
</reference>
<organism evidence="1 2">
    <name type="scientific">Hydrogenophaga aromaticivorans</name>
    <dbReference type="NCBI Taxonomy" id="2610898"/>
    <lineage>
        <taxon>Bacteria</taxon>
        <taxon>Pseudomonadati</taxon>
        <taxon>Pseudomonadota</taxon>
        <taxon>Betaproteobacteria</taxon>
        <taxon>Burkholderiales</taxon>
        <taxon>Comamonadaceae</taxon>
        <taxon>Hydrogenophaga</taxon>
    </lineage>
</organism>
<keyword evidence="2" id="KW-1185">Reference proteome</keyword>
<evidence type="ECO:0000313" key="1">
    <source>
        <dbReference type="EMBL" id="NWF46935.1"/>
    </source>
</evidence>
<proteinExistence type="predicted"/>
<gene>
    <name evidence="1" type="ORF">F3K02_16990</name>
</gene>
<evidence type="ECO:0000313" key="2">
    <source>
        <dbReference type="Proteomes" id="UP000545507"/>
    </source>
</evidence>
<name>A0A7Y8KXR8_9BURK</name>